<accession>R6RV29</accession>
<dbReference type="Proteomes" id="UP000018142">
    <property type="component" value="Unassembled WGS sequence"/>
</dbReference>
<evidence type="ECO:0000313" key="2">
    <source>
        <dbReference type="Proteomes" id="UP000018142"/>
    </source>
</evidence>
<dbReference type="EMBL" id="CBFJ010000207">
    <property type="protein sequence ID" value="CDC49204.1"/>
    <property type="molecule type" value="Genomic_DNA"/>
</dbReference>
<dbReference type="InterPro" id="IPR025354">
    <property type="entry name" value="DUF4258"/>
</dbReference>
<sequence length="108" mass="12594">MEEITIDHLQTIAKNRTDVIITQHTLYRFRERGITINDILNAIMYGKIIEQYPNDYPYPSCLVLGVSVNNNYIHVVCGSNGTKIWIVTAYYPTPDKWEKDFITRKVVK</sequence>
<evidence type="ECO:0000313" key="1">
    <source>
        <dbReference type="EMBL" id="CDC49204.1"/>
    </source>
</evidence>
<name>R6RV29_9FIRM</name>
<comment type="caution">
    <text evidence="1">The sequence shown here is derived from an EMBL/GenBank/DDBJ whole genome shotgun (WGS) entry which is preliminary data.</text>
</comment>
<proteinExistence type="predicted"/>
<organism evidence="1 2">
    <name type="scientific">[Eubacterium] siraeum CAG:80</name>
    <dbReference type="NCBI Taxonomy" id="1263080"/>
    <lineage>
        <taxon>Bacteria</taxon>
        <taxon>Bacillati</taxon>
        <taxon>Bacillota</taxon>
        <taxon>Clostridia</taxon>
        <taxon>Eubacteriales</taxon>
        <taxon>Oscillospiraceae</taxon>
        <taxon>Oscillospiraceae incertae sedis</taxon>
    </lineage>
</organism>
<gene>
    <name evidence="1" type="ORF">BN788_00810</name>
</gene>
<protein>
    <recommendedName>
        <fullName evidence="3">DUF4258 domain-containing protein</fullName>
    </recommendedName>
</protein>
<evidence type="ECO:0008006" key="3">
    <source>
        <dbReference type="Google" id="ProtNLM"/>
    </source>
</evidence>
<reference evidence="1" key="1">
    <citation type="submission" date="2012-11" db="EMBL/GenBank/DDBJ databases">
        <title>Dependencies among metagenomic species, viruses, plasmids and units of genetic variation.</title>
        <authorList>
            <person name="Nielsen H.B."/>
            <person name="Almeida M."/>
            <person name="Juncker A.S."/>
            <person name="Rasmussen S."/>
            <person name="Li J."/>
            <person name="Sunagawa S."/>
            <person name="Plichta D."/>
            <person name="Gautier L."/>
            <person name="Le Chatelier E."/>
            <person name="Peletier E."/>
            <person name="Bonde I."/>
            <person name="Nielsen T."/>
            <person name="Manichanh C."/>
            <person name="Arumugam M."/>
            <person name="Batto J."/>
            <person name="Santos M.B.Q.D."/>
            <person name="Blom N."/>
            <person name="Borruel N."/>
            <person name="Burgdorf K.S."/>
            <person name="Boumezbeur F."/>
            <person name="Casellas F."/>
            <person name="Dore J."/>
            <person name="Guarner F."/>
            <person name="Hansen T."/>
            <person name="Hildebrand F."/>
            <person name="Kaas R.S."/>
            <person name="Kennedy S."/>
            <person name="Kristiansen K."/>
            <person name="Kultima J.R."/>
            <person name="Leonard P."/>
            <person name="Levenez F."/>
            <person name="Lund O."/>
            <person name="Moumen B."/>
            <person name="Le Paslier D."/>
            <person name="Pons N."/>
            <person name="Pedersen O."/>
            <person name="Prifti E."/>
            <person name="Qin J."/>
            <person name="Raes J."/>
            <person name="Tap J."/>
            <person name="Tims S."/>
            <person name="Ussery D.W."/>
            <person name="Yamada T."/>
            <person name="MetaHit consortium"/>
            <person name="Renault P."/>
            <person name="Sicheritz-Ponten T."/>
            <person name="Bork P."/>
            <person name="Wang J."/>
            <person name="Brunak S."/>
            <person name="Ehrlich S.D."/>
        </authorList>
    </citation>
    <scope>NUCLEOTIDE SEQUENCE [LARGE SCALE GENOMIC DNA]</scope>
</reference>
<dbReference type="Pfam" id="PF14076">
    <property type="entry name" value="DUF4258"/>
    <property type="match status" value="1"/>
</dbReference>
<dbReference type="AlphaFoldDB" id="R6RV29"/>